<dbReference type="EMBL" id="JAGPNK010000030">
    <property type="protein sequence ID" value="KAH7303658.1"/>
    <property type="molecule type" value="Genomic_DNA"/>
</dbReference>
<organism evidence="4 5">
    <name type="scientific">Stachybotrys elegans</name>
    <dbReference type="NCBI Taxonomy" id="80388"/>
    <lineage>
        <taxon>Eukaryota</taxon>
        <taxon>Fungi</taxon>
        <taxon>Dikarya</taxon>
        <taxon>Ascomycota</taxon>
        <taxon>Pezizomycotina</taxon>
        <taxon>Sordariomycetes</taxon>
        <taxon>Hypocreomycetidae</taxon>
        <taxon>Hypocreales</taxon>
        <taxon>Stachybotryaceae</taxon>
        <taxon>Stachybotrys</taxon>
    </lineage>
</organism>
<evidence type="ECO:0000256" key="1">
    <source>
        <dbReference type="ARBA" id="ARBA00023242"/>
    </source>
</evidence>
<dbReference type="InterPro" id="IPR001138">
    <property type="entry name" value="Zn2Cys6_DnaBD"/>
</dbReference>
<dbReference type="PROSITE" id="PS50048">
    <property type="entry name" value="ZN2_CY6_FUNGAL_2"/>
    <property type="match status" value="1"/>
</dbReference>
<dbReference type="SMART" id="SM00066">
    <property type="entry name" value="GAL4"/>
    <property type="match status" value="1"/>
</dbReference>
<dbReference type="Gene3D" id="4.10.240.10">
    <property type="entry name" value="Zn(2)-C6 fungal-type DNA-binding domain"/>
    <property type="match status" value="1"/>
</dbReference>
<dbReference type="CDD" id="cd00067">
    <property type="entry name" value="GAL4"/>
    <property type="match status" value="1"/>
</dbReference>
<evidence type="ECO:0000313" key="4">
    <source>
        <dbReference type="EMBL" id="KAH7303658.1"/>
    </source>
</evidence>
<dbReference type="OrthoDB" id="4222821at2759"/>
<feature type="domain" description="Zn(2)-C6 fungal-type" evidence="3">
    <location>
        <begin position="6"/>
        <end position="44"/>
    </location>
</feature>
<keyword evidence="1" id="KW-0539">Nucleus</keyword>
<feature type="compositionally biased region" description="Polar residues" evidence="2">
    <location>
        <begin position="49"/>
        <end position="67"/>
    </location>
</feature>
<gene>
    <name evidence="4" type="ORF">B0I35DRAFT_177203</name>
</gene>
<accession>A0A8K0S8V5</accession>
<dbReference type="AlphaFoldDB" id="A0A8K0S8V5"/>
<sequence length="433" mass="46718">MSQRQSCDRCRQQKVRCFWDSASHGAHGLPRCQRCFKAGVDCVYSSNRKLSHDTSQPTRRNEPTMQNEPPKPPNTSWFALGFGGIFCQNGPGISGNDLDVSAFPAIADGRGVVPSMDVADLNGWDVSHQVFPWVTSANPRESSQPSAATLEAMLTKEASDTLNGPGERPGSANNWETPTSAIFTIANDAPDLDDASSALFWQLTGLSLKITRARRRLTGPNAQPPTVSSPEVTEALEYTNTLTDVFNKIVAAASSSDKTGGIAPSSTTSSSITPAAIDNSVILLALASHQHLITLLEAICDAVRRCLDSVSASTDRRDPSQGKVGAFSVAHFVMVLQLLMHLINRIDRSLFQVRQHSAANGAYIITEHGLSSMEGVQNNEVEDSTSQYLVQQPQGSLPALAVGVVQGLPDQLGRLRKIIQELQTTMDSRDYSN</sequence>
<proteinExistence type="predicted"/>
<dbReference type="InterPro" id="IPR036864">
    <property type="entry name" value="Zn2-C6_fun-type_DNA-bd_sf"/>
</dbReference>
<comment type="caution">
    <text evidence="4">The sequence shown here is derived from an EMBL/GenBank/DDBJ whole genome shotgun (WGS) entry which is preliminary data.</text>
</comment>
<dbReference type="SUPFAM" id="SSF57701">
    <property type="entry name" value="Zn2/Cys6 DNA-binding domain"/>
    <property type="match status" value="1"/>
</dbReference>
<reference evidence="4" key="1">
    <citation type="journal article" date="2021" name="Nat. Commun.">
        <title>Genetic determinants of endophytism in the Arabidopsis root mycobiome.</title>
        <authorList>
            <person name="Mesny F."/>
            <person name="Miyauchi S."/>
            <person name="Thiergart T."/>
            <person name="Pickel B."/>
            <person name="Atanasova L."/>
            <person name="Karlsson M."/>
            <person name="Huettel B."/>
            <person name="Barry K.W."/>
            <person name="Haridas S."/>
            <person name="Chen C."/>
            <person name="Bauer D."/>
            <person name="Andreopoulos W."/>
            <person name="Pangilinan J."/>
            <person name="LaButti K."/>
            <person name="Riley R."/>
            <person name="Lipzen A."/>
            <person name="Clum A."/>
            <person name="Drula E."/>
            <person name="Henrissat B."/>
            <person name="Kohler A."/>
            <person name="Grigoriev I.V."/>
            <person name="Martin F.M."/>
            <person name="Hacquard S."/>
        </authorList>
    </citation>
    <scope>NUCLEOTIDE SEQUENCE</scope>
    <source>
        <strain evidence="4">MPI-CAGE-CH-0235</strain>
    </source>
</reference>
<dbReference type="Proteomes" id="UP000813444">
    <property type="component" value="Unassembled WGS sequence"/>
</dbReference>
<dbReference type="GO" id="GO:0000981">
    <property type="term" value="F:DNA-binding transcription factor activity, RNA polymerase II-specific"/>
    <property type="evidence" value="ECO:0007669"/>
    <property type="project" value="InterPro"/>
</dbReference>
<evidence type="ECO:0000256" key="2">
    <source>
        <dbReference type="SAM" id="MobiDB-lite"/>
    </source>
</evidence>
<keyword evidence="5" id="KW-1185">Reference proteome</keyword>
<evidence type="ECO:0000259" key="3">
    <source>
        <dbReference type="PROSITE" id="PS50048"/>
    </source>
</evidence>
<evidence type="ECO:0000313" key="5">
    <source>
        <dbReference type="Proteomes" id="UP000813444"/>
    </source>
</evidence>
<dbReference type="Pfam" id="PF00172">
    <property type="entry name" value="Zn_clus"/>
    <property type="match status" value="1"/>
</dbReference>
<feature type="region of interest" description="Disordered" evidence="2">
    <location>
        <begin position="49"/>
        <end position="74"/>
    </location>
</feature>
<protein>
    <recommendedName>
        <fullName evidence="3">Zn(2)-C6 fungal-type domain-containing protein</fullName>
    </recommendedName>
</protein>
<name>A0A8K0S8V5_9HYPO</name>
<dbReference type="GO" id="GO:0008270">
    <property type="term" value="F:zinc ion binding"/>
    <property type="evidence" value="ECO:0007669"/>
    <property type="project" value="InterPro"/>
</dbReference>